<evidence type="ECO:0000256" key="2">
    <source>
        <dbReference type="ARBA" id="ARBA00023082"/>
    </source>
</evidence>
<reference evidence="6" key="1">
    <citation type="journal article" date="2021" name="Proc. Natl. Acad. Sci. U.S.A.">
        <title>A Catalog of Tens of Thousands of Viruses from Human Metagenomes Reveals Hidden Associations with Chronic Diseases.</title>
        <authorList>
            <person name="Tisza M.J."/>
            <person name="Buck C.B."/>
        </authorList>
    </citation>
    <scope>NUCLEOTIDE SEQUENCE</scope>
    <source>
        <strain evidence="6">Ctquf9</strain>
    </source>
</reference>
<protein>
    <submittedName>
        <fullName evidence="6">RNA polymerase sigma factor</fullName>
    </submittedName>
</protein>
<proteinExistence type="predicted"/>
<dbReference type="EMBL" id="BK014815">
    <property type="protein sequence ID" value="DAD76966.1"/>
    <property type="molecule type" value="Genomic_DNA"/>
</dbReference>
<accession>A0A8S5M444</accession>
<dbReference type="Pfam" id="PF08281">
    <property type="entry name" value="Sigma70_r4_2"/>
    <property type="match status" value="1"/>
</dbReference>
<keyword evidence="1" id="KW-0805">Transcription regulation</keyword>
<feature type="domain" description="RNA polymerase sigma factor 70 region 4 type 2" evidence="5">
    <location>
        <begin position="144"/>
        <end position="193"/>
    </location>
</feature>
<evidence type="ECO:0000259" key="5">
    <source>
        <dbReference type="Pfam" id="PF08281"/>
    </source>
</evidence>
<keyword evidence="2" id="KW-0731">Sigma factor</keyword>
<dbReference type="GO" id="GO:0006352">
    <property type="term" value="P:DNA-templated transcription initiation"/>
    <property type="evidence" value="ECO:0007669"/>
    <property type="project" value="InterPro"/>
</dbReference>
<dbReference type="SUPFAM" id="SSF88659">
    <property type="entry name" value="Sigma3 and sigma4 domains of RNA polymerase sigma factors"/>
    <property type="match status" value="1"/>
</dbReference>
<evidence type="ECO:0000313" key="6">
    <source>
        <dbReference type="EMBL" id="DAD76966.1"/>
    </source>
</evidence>
<dbReference type="PANTHER" id="PTHR30385">
    <property type="entry name" value="SIGMA FACTOR F FLAGELLAR"/>
    <property type="match status" value="1"/>
</dbReference>
<dbReference type="GO" id="GO:0016987">
    <property type="term" value="F:sigma factor activity"/>
    <property type="evidence" value="ECO:0007669"/>
    <property type="project" value="UniProtKB-KW"/>
</dbReference>
<dbReference type="InterPro" id="IPR013324">
    <property type="entry name" value="RNA_pol_sigma_r3/r4-like"/>
</dbReference>
<keyword evidence="3" id="KW-0238">DNA-binding</keyword>
<dbReference type="Gene3D" id="1.10.10.10">
    <property type="entry name" value="Winged helix-like DNA-binding domain superfamily/Winged helix DNA-binding domain"/>
    <property type="match status" value="1"/>
</dbReference>
<dbReference type="GO" id="GO:0003677">
    <property type="term" value="F:DNA binding"/>
    <property type="evidence" value="ECO:0007669"/>
    <property type="project" value="UniProtKB-KW"/>
</dbReference>
<dbReference type="PANTHER" id="PTHR30385:SF7">
    <property type="entry name" value="RNA POLYMERASE SIGMA FACTOR FLIA"/>
    <property type="match status" value="1"/>
</dbReference>
<dbReference type="InterPro" id="IPR036388">
    <property type="entry name" value="WH-like_DNA-bd_sf"/>
</dbReference>
<evidence type="ECO:0000256" key="4">
    <source>
        <dbReference type="ARBA" id="ARBA00023163"/>
    </source>
</evidence>
<keyword evidence="4" id="KW-0804">Transcription</keyword>
<organism evidence="6">
    <name type="scientific">Siphoviridae sp. ctquf9</name>
    <dbReference type="NCBI Taxonomy" id="2826470"/>
    <lineage>
        <taxon>Viruses</taxon>
        <taxon>Duplodnaviria</taxon>
        <taxon>Heunggongvirae</taxon>
        <taxon>Uroviricota</taxon>
        <taxon>Caudoviricetes</taxon>
    </lineage>
</organism>
<name>A0A8S5M444_9CAUD</name>
<evidence type="ECO:0000256" key="1">
    <source>
        <dbReference type="ARBA" id="ARBA00023015"/>
    </source>
</evidence>
<dbReference type="InterPro" id="IPR013249">
    <property type="entry name" value="RNA_pol_sigma70_r4_t2"/>
</dbReference>
<sequence length="200" mass="22706">MMYPPCLVIPFSGAGVGGHINPSAPFMFLPPPSGRKGRDFMRKFKTAEKNRTNYVYYTAEGKKIVLTSEDVDSTWIALLHDEDDEIVDAERREEYHVPVHYDAYSDGEGDDAADRNSYLEDDTFNPFEQLIQSMDAAEHEDKLQKLKAAIKTLQPQQQALIQKVFYEGRTNVDIAAEEGVTETAIRNRLKKIYANLAKKI</sequence>
<evidence type="ECO:0000256" key="3">
    <source>
        <dbReference type="ARBA" id="ARBA00023125"/>
    </source>
</evidence>